<dbReference type="InterPro" id="IPR007362">
    <property type="entry name" value="DUF429"/>
</dbReference>
<proteinExistence type="predicted"/>
<dbReference type="RefSeq" id="WP_275634598.1">
    <property type="nucleotide sequence ID" value="NZ_JARGYD010000010.1"/>
</dbReference>
<organism evidence="1 2">
    <name type="scientific">Psychromarinibacter halotolerans</name>
    <dbReference type="NCBI Taxonomy" id="1775175"/>
    <lineage>
        <taxon>Bacteria</taxon>
        <taxon>Pseudomonadati</taxon>
        <taxon>Pseudomonadota</taxon>
        <taxon>Alphaproteobacteria</taxon>
        <taxon>Rhodobacterales</taxon>
        <taxon>Paracoccaceae</taxon>
        <taxon>Psychromarinibacter</taxon>
    </lineage>
</organism>
<evidence type="ECO:0000313" key="1">
    <source>
        <dbReference type="EMBL" id="MFC3145225.1"/>
    </source>
</evidence>
<evidence type="ECO:0000313" key="2">
    <source>
        <dbReference type="Proteomes" id="UP001595632"/>
    </source>
</evidence>
<protein>
    <submittedName>
        <fullName evidence="1">DUF429 domain-containing protein</fullName>
    </submittedName>
</protein>
<accession>A0ABV7GYF5</accession>
<dbReference type="Proteomes" id="UP001595632">
    <property type="component" value="Unassembled WGS sequence"/>
</dbReference>
<sequence length="360" mass="39181">MVTETIIGFDSAWANKAPGAICSITMKNGQISGFRFPQPASFDDALALTRDVVVESDFTLIAIDQPTLVPNTSGCRPVERVAGSIVNAIGGGVQPANRSKTSMFGSDAPIWNFLDQVNARENPAVARLASHGEFLIEVFPALALPSIIPEIWFRRRAAKYNPVGRKYYTQDWQLVTSGVERASRAMGLHPVASAANFLGGLEKPTKADQDNLDALICLMVGFIFRRRPPEETAVIGDRDNGYIVTPVTSETMDVLVRSAALRNVPMNVAWSRDAVRVPSALQLARPGYLPYPAGEVGKADDGRDLSVQKRCPVCGHLFRGKGWSGIDAHWKALHEDLMPYAEAWEAIAAGRKIIPSQPDN</sequence>
<reference evidence="2" key="1">
    <citation type="journal article" date="2019" name="Int. J. Syst. Evol. Microbiol.">
        <title>The Global Catalogue of Microorganisms (GCM) 10K type strain sequencing project: providing services to taxonomists for standard genome sequencing and annotation.</title>
        <authorList>
            <consortium name="The Broad Institute Genomics Platform"/>
            <consortium name="The Broad Institute Genome Sequencing Center for Infectious Disease"/>
            <person name="Wu L."/>
            <person name="Ma J."/>
        </authorList>
    </citation>
    <scope>NUCLEOTIDE SEQUENCE [LARGE SCALE GENOMIC DNA]</scope>
    <source>
        <strain evidence="2">KCTC 52366</strain>
    </source>
</reference>
<gene>
    <name evidence="1" type="ORF">ACFOGP_21065</name>
</gene>
<dbReference type="Pfam" id="PF04250">
    <property type="entry name" value="DUF429"/>
    <property type="match status" value="1"/>
</dbReference>
<name>A0ABV7GYF5_9RHOB</name>
<dbReference type="EMBL" id="JBHRTB010000010">
    <property type="protein sequence ID" value="MFC3145225.1"/>
    <property type="molecule type" value="Genomic_DNA"/>
</dbReference>
<keyword evidence="2" id="KW-1185">Reference proteome</keyword>
<comment type="caution">
    <text evidence="1">The sequence shown here is derived from an EMBL/GenBank/DDBJ whole genome shotgun (WGS) entry which is preliminary data.</text>
</comment>